<dbReference type="GeneID" id="27427455"/>
<sequence length="148" mass="17185">MFLSLSEIIIIMIEFVIEKSFNMPEDIVWRIARDVNSIPNYWKGVRELNVKEVDKNVYEGRIRFAFPSSGKVRIIINDDERTLTFEYLDGPIRGYNKVKISKGKISSEWKVTMTGLLKLTEGWNRDHFMEGTEHALEMILNATLSLSP</sequence>
<dbReference type="SUPFAM" id="SSF55961">
    <property type="entry name" value="Bet v1-like"/>
    <property type="match status" value="1"/>
</dbReference>
<dbReference type="RefSeq" id="WP_010923213.1">
    <property type="nucleotide sequence ID" value="NZ_LT549890.1"/>
</dbReference>
<protein>
    <recommendedName>
        <fullName evidence="3">SRPBCC family protein</fullName>
    </recommendedName>
</protein>
<dbReference type="OrthoDB" id="7914at2157"/>
<dbReference type="Proteomes" id="UP000076770">
    <property type="component" value="Chromosome i"/>
</dbReference>
<accession>A0A157T0G5</accession>
<evidence type="ECO:0000313" key="2">
    <source>
        <dbReference type="Proteomes" id="UP000076770"/>
    </source>
</evidence>
<proteinExistence type="predicted"/>
<dbReference type="EMBL" id="LT549890">
    <property type="protein sequence ID" value="SAI84730.1"/>
    <property type="molecule type" value="Genomic_DNA"/>
</dbReference>
<name>A0A157T0G5_SACSO</name>
<evidence type="ECO:0008006" key="3">
    <source>
        <dbReference type="Google" id="ProtNLM"/>
    </source>
</evidence>
<dbReference type="InterPro" id="IPR023393">
    <property type="entry name" value="START-like_dom_sf"/>
</dbReference>
<evidence type="ECO:0000313" key="1">
    <source>
        <dbReference type="EMBL" id="SAI84730.1"/>
    </source>
</evidence>
<gene>
    <name evidence="1" type="ORF">SSOP1_1176</name>
</gene>
<dbReference type="Gene3D" id="3.30.530.20">
    <property type="match status" value="1"/>
</dbReference>
<dbReference type="GeneID" id="1454179"/>
<dbReference type="AlphaFoldDB" id="A0A157T0G5"/>
<organism evidence="1 2">
    <name type="scientific">Saccharolobus solfataricus</name>
    <name type="common">Sulfolobus solfataricus</name>
    <dbReference type="NCBI Taxonomy" id="2287"/>
    <lineage>
        <taxon>Archaea</taxon>
        <taxon>Thermoproteota</taxon>
        <taxon>Thermoprotei</taxon>
        <taxon>Sulfolobales</taxon>
        <taxon>Sulfolobaceae</taxon>
        <taxon>Saccharolobus</taxon>
    </lineage>
</organism>
<reference evidence="2" key="1">
    <citation type="submission" date="2016-04" db="EMBL/GenBank/DDBJ databases">
        <authorList>
            <person name="Shah S.A."/>
            <person name="Garrett R.A."/>
        </authorList>
    </citation>
    <scope>NUCLEOTIDE SEQUENCE [LARGE SCALE GENOMIC DNA]</scope>
    <source>
        <strain evidence="2">ATCC 35091 / DSM 1616 / JCM 8930 / NBRC 15331 / P1</strain>
    </source>
</reference>
<dbReference type="PATRIC" id="fig|2287.9.peg.1187"/>